<sequence>MVLAAMKYKVHSAAFKKFCKSDTMDTFLHACIEYFAVYFEARKIEEDEAASAEKRRDALASGLEPDHFPTGGASSGAGASKLLLEKEMEQRARRRDIALVYASILLTHSNYANTQQERAFFESLYDFSKRVLFSINNRKHWHAIEDELDRVFRSQYFNLSQRKNSSAKNNSSAQVSFKELYEKHGGAEGFGRAAGSGGPRRSSIHKALLMRSPIISEIFPTATDRAAREAELAKTMAEHHADTDTEDGEYGGTMPTTHASMRSSIRGSTSAVPGATEAPLLDGEDAMEALVQETSRSFSSFVG</sequence>
<feature type="region of interest" description="Disordered" evidence="1">
    <location>
        <begin position="235"/>
        <end position="277"/>
    </location>
</feature>
<dbReference type="AlphaFoldDB" id="A0A0M0J592"/>
<gene>
    <name evidence="2" type="ORF">Ctob_001535</name>
</gene>
<comment type="caution">
    <text evidence="2">The sequence shown here is derived from an EMBL/GenBank/DDBJ whole genome shotgun (WGS) entry which is preliminary data.</text>
</comment>
<evidence type="ECO:0000313" key="3">
    <source>
        <dbReference type="Proteomes" id="UP000037460"/>
    </source>
</evidence>
<evidence type="ECO:0000256" key="1">
    <source>
        <dbReference type="SAM" id="MobiDB-lite"/>
    </source>
</evidence>
<dbReference type="InterPro" id="IPR026142">
    <property type="entry name" value="Pro_pase_1_reg_su_36"/>
</dbReference>
<reference evidence="3" key="1">
    <citation type="journal article" date="2015" name="PLoS Genet.">
        <title>Genome Sequence and Transcriptome Analyses of Chrysochromulina tobin: Metabolic Tools for Enhanced Algal Fitness in the Prominent Order Prymnesiales (Haptophyceae).</title>
        <authorList>
            <person name="Hovde B.T."/>
            <person name="Deodato C.R."/>
            <person name="Hunsperger H.M."/>
            <person name="Ryken S.A."/>
            <person name="Yost W."/>
            <person name="Jha R.K."/>
            <person name="Patterson J."/>
            <person name="Monnat R.J. Jr."/>
            <person name="Barlow S.B."/>
            <person name="Starkenburg S.R."/>
            <person name="Cattolico R.A."/>
        </authorList>
    </citation>
    <scope>NUCLEOTIDE SEQUENCE</scope>
    <source>
        <strain evidence="3">CCMP291</strain>
    </source>
</reference>
<name>A0A0M0J592_9EUKA</name>
<proteinExistence type="predicted"/>
<dbReference type="Proteomes" id="UP000037460">
    <property type="component" value="Unassembled WGS sequence"/>
</dbReference>
<feature type="compositionally biased region" description="Polar residues" evidence="1">
    <location>
        <begin position="254"/>
        <end position="271"/>
    </location>
</feature>
<organism evidence="2 3">
    <name type="scientific">Chrysochromulina tobinii</name>
    <dbReference type="NCBI Taxonomy" id="1460289"/>
    <lineage>
        <taxon>Eukaryota</taxon>
        <taxon>Haptista</taxon>
        <taxon>Haptophyta</taxon>
        <taxon>Prymnesiophyceae</taxon>
        <taxon>Prymnesiales</taxon>
        <taxon>Chrysochromulinaceae</taxon>
        <taxon>Chrysochromulina</taxon>
    </lineage>
</organism>
<accession>A0A0M0J592</accession>
<dbReference type="EMBL" id="JWZX01003361">
    <property type="protein sequence ID" value="KOO21467.1"/>
    <property type="molecule type" value="Genomic_DNA"/>
</dbReference>
<dbReference type="PANTHER" id="PTHR21055:SF3">
    <property type="entry name" value="PROTEIN PHOSPHATASE 1 REGULATORY SUBUNIT 36"/>
    <property type="match status" value="1"/>
</dbReference>
<dbReference type="OrthoDB" id="536284at2759"/>
<dbReference type="Pfam" id="PF14895">
    <property type="entry name" value="PPPI_inhib"/>
    <property type="match status" value="1"/>
</dbReference>
<keyword evidence="3" id="KW-1185">Reference proteome</keyword>
<dbReference type="PANTHER" id="PTHR21055">
    <property type="entry name" value="PROTEIN PHOSPHATASE 1 REGULATORY SUBUNIT 36"/>
    <property type="match status" value="1"/>
</dbReference>
<protein>
    <submittedName>
        <fullName evidence="2">Protein phosphatase 1 regulatory subunit 36</fullName>
    </submittedName>
</protein>
<evidence type="ECO:0000313" key="2">
    <source>
        <dbReference type="EMBL" id="KOO21467.1"/>
    </source>
</evidence>
<dbReference type="GO" id="GO:0019902">
    <property type="term" value="F:phosphatase binding"/>
    <property type="evidence" value="ECO:0007669"/>
    <property type="project" value="InterPro"/>
</dbReference>